<dbReference type="Proteomes" id="UP000192536">
    <property type="component" value="Unassembled WGS sequence"/>
</dbReference>
<proteinExistence type="predicted"/>
<gene>
    <name evidence="1" type="ORF">BS640_10600</name>
</gene>
<dbReference type="AlphaFoldDB" id="A0A1X0WFD3"/>
<sequence>MFLEVVRQLSLLVCRNAVPDGNVNQSNFARKMLNIANTVLQPCTVYAAKEHTPSLPWQYGFSYRDSSGLNKQYVSGETRLIEAKYTPFESDIINHLTGNKSHEKVKIRVTSSAVKVPMDGMDGNTYLVRSDFVHYRGPGGQVTILPNGDVDTSDDQHMKRNMLPGMQRKAGDFAVYEIPEEKMSQRKRGEFSSFSLLREY</sequence>
<evidence type="ECO:0000313" key="2">
    <source>
        <dbReference type="Proteomes" id="UP000192536"/>
    </source>
</evidence>
<keyword evidence="2" id="KW-1185">Reference proteome</keyword>
<accession>A0A1X0WFD3</accession>
<organism evidence="1 2">
    <name type="scientific">Rouxiella badensis</name>
    <dbReference type="NCBI Taxonomy" id="1646377"/>
    <lineage>
        <taxon>Bacteria</taxon>
        <taxon>Pseudomonadati</taxon>
        <taxon>Pseudomonadota</taxon>
        <taxon>Gammaproteobacteria</taxon>
        <taxon>Enterobacterales</taxon>
        <taxon>Yersiniaceae</taxon>
        <taxon>Rouxiella</taxon>
    </lineage>
</organism>
<evidence type="ECO:0000313" key="1">
    <source>
        <dbReference type="EMBL" id="ORJ25445.1"/>
    </source>
</evidence>
<protein>
    <submittedName>
        <fullName evidence="1">Uncharacterized protein</fullName>
    </submittedName>
</protein>
<comment type="caution">
    <text evidence="1">The sequence shown here is derived from an EMBL/GenBank/DDBJ whole genome shotgun (WGS) entry which is preliminary data.</text>
</comment>
<dbReference type="GeneID" id="93565930"/>
<name>A0A1X0WFD3_9GAMM</name>
<dbReference type="EMBL" id="MRWE01000015">
    <property type="protein sequence ID" value="ORJ25445.1"/>
    <property type="molecule type" value="Genomic_DNA"/>
</dbReference>
<dbReference type="RefSeq" id="WP_017491778.1">
    <property type="nucleotide sequence ID" value="NZ_CP114062.1"/>
</dbReference>
<reference evidence="1 2" key="1">
    <citation type="journal article" date="2017" name="Int. J. Syst. Evol. Microbiol.">
        <title>Rouxiella badensis sp. nov. and Rouxiella silvae sp. nov. isolated from peat bog soil in Germany and emendation of the genus description.</title>
        <authorList>
            <person name="Le Fleche-Mateos A."/>
            <person name="Kugler J.H."/>
            <person name="Hansen S.H."/>
            <person name="Syldatk C."/>
            <person name="Hausmann R."/>
            <person name="Lomprez F."/>
            <person name="Vandenbogaert M."/>
            <person name="Manuguerra J.C."/>
            <person name="Grimont P.A."/>
        </authorList>
    </citation>
    <scope>NUCLEOTIDE SEQUENCE [LARGE SCALE GENOMIC DNA]</scope>
    <source>
        <strain evidence="1 2">DSM 100043</strain>
    </source>
</reference>